<dbReference type="GO" id="GO:0003964">
    <property type="term" value="F:RNA-directed DNA polymerase activity"/>
    <property type="evidence" value="ECO:0007669"/>
    <property type="project" value="UniProtKB-KW"/>
</dbReference>
<dbReference type="CDD" id="cd09274">
    <property type="entry name" value="RNase_HI_RT_Ty3"/>
    <property type="match status" value="1"/>
</dbReference>
<dbReference type="CDD" id="cd01647">
    <property type="entry name" value="RT_LTR"/>
    <property type="match status" value="1"/>
</dbReference>
<accession>A0A2J7ZYL5</accession>
<keyword evidence="2" id="KW-0808">Transferase</keyword>
<dbReference type="InterPro" id="IPR000477">
    <property type="entry name" value="RT_dom"/>
</dbReference>
<sequence>MARRAAPPPKAAASCQRIPALGGSQAGGLCARGVTCPQPCASSWSNLWRGTTRSRGGLFARSLGDLTDYAGSWPDTEINLTHDRGIYQHAWRHPQGEYAVMDEKCNALLAAGLIEKAPDGCKYAMNSTMPGKKDEDGQMMQTRFCQDVHQQLNAATIPDSHHIPLIDELFQHMGGASYFTKCDCRAAFNQLLLKYNRLLYGLRNTTSHFQRVMGTHIREWGLQDFVVCYVDDLLVFSRMAAEHVQHLARLFEMLRARGIKLHPETTTRRSFWATWSAARIAAFMALRPPTSLVECQHALGMFGYYRGYIDHYSVKMAPLTHAKTTVWGPGTWGEPQQRTFDTIKQLLILHTDFSGSSISGVLGQLDENSREYMVACVSRTHNVHEQRYGSYESKLLVVVWAVQTLRPYLHGWPFTLVTDQSPLEWLMTQQDLTGQAARWALQGYDFTPRPGCPPTLPAAVPLALVSTCWRARSGSARLAHMLCTNTTASQAFQPAEQPWVLASVRRVARLQLAQASAPQACMPDGAELLAGHAGRITDADDFEPPAVDAAIRTAAFLVSGLHASLRLLRPEPRLPLCVSSTHGPTAGINTSLRQHAFFAAAEEQGVALLEAPGGLAAGLQACLRLGIKVRRYVRLEQRVEVRADLQRRLISELARAHPLCLQLAPWRGDVGGLTRALGAAAVSRLDSMPFRQSGQWLVVGAWGWGGWRGVRRTCSGCWGGVAWSEEDMLGLLGGMQRELRGVGCPAPAYVVQGPGTTEEQQRDLGFPFGVPALLDIAQAGVAMHAPATIYTNLAAAEHLGAVLRRLHAPAERRLSSLLPAGLQAMVRSACSRLRSRLCTSQASGSWRCKRASLSRRAGGGVSEWEDIMGHRAGVVAGLEAGVAVVALRDAVAPPTLVYVLGAALALQHHYVSPHDMQTLPERLQRPLLACCVAGSTAGWLVWFN</sequence>
<name>A0A2J7ZYL5_9CHLO</name>
<comment type="caution">
    <text evidence="11">The sequence shown here is derived from an EMBL/GenBank/DDBJ whole genome shotgun (WGS) entry which is preliminary data.</text>
</comment>
<evidence type="ECO:0000256" key="3">
    <source>
        <dbReference type="ARBA" id="ARBA00022695"/>
    </source>
</evidence>
<dbReference type="GO" id="GO:0006508">
    <property type="term" value="P:proteolysis"/>
    <property type="evidence" value="ECO:0007669"/>
    <property type="project" value="UniProtKB-KW"/>
</dbReference>
<evidence type="ECO:0000313" key="12">
    <source>
        <dbReference type="Proteomes" id="UP000236333"/>
    </source>
</evidence>
<evidence type="ECO:0000256" key="5">
    <source>
        <dbReference type="ARBA" id="ARBA00022750"/>
    </source>
</evidence>
<dbReference type="Gene3D" id="3.30.70.270">
    <property type="match status" value="2"/>
</dbReference>
<evidence type="ECO:0000256" key="6">
    <source>
        <dbReference type="ARBA" id="ARBA00022759"/>
    </source>
</evidence>
<evidence type="ECO:0000256" key="4">
    <source>
        <dbReference type="ARBA" id="ARBA00022722"/>
    </source>
</evidence>
<evidence type="ECO:0000259" key="10">
    <source>
        <dbReference type="Pfam" id="PF17917"/>
    </source>
</evidence>
<evidence type="ECO:0000259" key="9">
    <source>
        <dbReference type="Pfam" id="PF00078"/>
    </source>
</evidence>
<protein>
    <submittedName>
        <fullName evidence="11">Retrovirus-related Pol polyprotein from transposon</fullName>
    </submittedName>
</protein>
<dbReference type="Gene3D" id="3.10.10.10">
    <property type="entry name" value="HIV Type 1 Reverse Transcriptase, subunit A, domain 1"/>
    <property type="match status" value="1"/>
</dbReference>
<feature type="domain" description="Reverse transcriptase" evidence="9">
    <location>
        <begin position="195"/>
        <end position="264"/>
    </location>
</feature>
<reference evidence="11 12" key="1">
    <citation type="journal article" date="2017" name="Mol. Biol. Evol.">
        <title>The 4-celled Tetrabaena socialis nuclear genome reveals the essential components for genetic control of cell number at the origin of multicellularity in the volvocine lineage.</title>
        <authorList>
            <person name="Featherston J."/>
            <person name="Arakaki Y."/>
            <person name="Hanschen E.R."/>
            <person name="Ferris P.J."/>
            <person name="Michod R.E."/>
            <person name="Olson B.J.S.C."/>
            <person name="Nozaki H."/>
            <person name="Durand P.M."/>
        </authorList>
    </citation>
    <scope>NUCLEOTIDE SEQUENCE [LARGE SCALE GENOMIC DNA]</scope>
    <source>
        <strain evidence="11 12">NIES-571</strain>
    </source>
</reference>
<dbReference type="GO" id="GO:0004519">
    <property type="term" value="F:endonuclease activity"/>
    <property type="evidence" value="ECO:0007669"/>
    <property type="project" value="UniProtKB-KW"/>
</dbReference>
<dbReference type="Pfam" id="PF00078">
    <property type="entry name" value="RVT_1"/>
    <property type="match status" value="1"/>
</dbReference>
<keyword evidence="7" id="KW-0378">Hydrolase</keyword>
<dbReference type="PANTHER" id="PTHR33064">
    <property type="entry name" value="POL PROTEIN"/>
    <property type="match status" value="1"/>
</dbReference>
<gene>
    <name evidence="11" type="ORF">TSOC_008388</name>
</gene>
<evidence type="ECO:0000256" key="8">
    <source>
        <dbReference type="ARBA" id="ARBA00022918"/>
    </source>
</evidence>
<dbReference type="PANTHER" id="PTHR33064:SF37">
    <property type="entry name" value="RIBONUCLEASE H"/>
    <property type="match status" value="1"/>
</dbReference>
<organism evidence="11 12">
    <name type="scientific">Tetrabaena socialis</name>
    <dbReference type="NCBI Taxonomy" id="47790"/>
    <lineage>
        <taxon>Eukaryota</taxon>
        <taxon>Viridiplantae</taxon>
        <taxon>Chlorophyta</taxon>
        <taxon>core chlorophytes</taxon>
        <taxon>Chlorophyceae</taxon>
        <taxon>CS clade</taxon>
        <taxon>Chlamydomonadales</taxon>
        <taxon>Tetrabaenaceae</taxon>
        <taxon>Tetrabaena</taxon>
    </lineage>
</organism>
<evidence type="ECO:0000256" key="1">
    <source>
        <dbReference type="ARBA" id="ARBA00022670"/>
    </source>
</evidence>
<keyword evidence="12" id="KW-1185">Reference proteome</keyword>
<keyword evidence="8" id="KW-0695">RNA-directed DNA polymerase</keyword>
<evidence type="ECO:0000256" key="7">
    <source>
        <dbReference type="ARBA" id="ARBA00022801"/>
    </source>
</evidence>
<dbReference type="AlphaFoldDB" id="A0A2J7ZYL5"/>
<keyword evidence="1" id="KW-0645">Protease</keyword>
<dbReference type="InterPro" id="IPR043502">
    <property type="entry name" value="DNA/RNA_pol_sf"/>
</dbReference>
<dbReference type="OrthoDB" id="541843at2759"/>
<dbReference type="InterPro" id="IPR043128">
    <property type="entry name" value="Rev_trsase/Diguanyl_cyclase"/>
</dbReference>
<dbReference type="Proteomes" id="UP000236333">
    <property type="component" value="Unassembled WGS sequence"/>
</dbReference>
<keyword evidence="3" id="KW-0548">Nucleotidyltransferase</keyword>
<dbReference type="InterPro" id="IPR041373">
    <property type="entry name" value="RT_RNaseH"/>
</dbReference>
<dbReference type="Pfam" id="PF17917">
    <property type="entry name" value="RT_RNaseH"/>
    <property type="match status" value="1"/>
</dbReference>
<proteinExistence type="predicted"/>
<feature type="domain" description="Reverse transcriptase RNase H-like" evidence="10">
    <location>
        <begin position="346"/>
        <end position="441"/>
    </location>
</feature>
<keyword evidence="5" id="KW-0064">Aspartyl protease</keyword>
<dbReference type="GO" id="GO:0004190">
    <property type="term" value="F:aspartic-type endopeptidase activity"/>
    <property type="evidence" value="ECO:0007669"/>
    <property type="project" value="UniProtKB-KW"/>
</dbReference>
<dbReference type="SUPFAM" id="SSF56672">
    <property type="entry name" value="DNA/RNA polymerases"/>
    <property type="match status" value="1"/>
</dbReference>
<dbReference type="EMBL" id="PGGS01000312">
    <property type="protein sequence ID" value="PNH05362.1"/>
    <property type="molecule type" value="Genomic_DNA"/>
</dbReference>
<evidence type="ECO:0000313" key="11">
    <source>
        <dbReference type="EMBL" id="PNH05362.1"/>
    </source>
</evidence>
<evidence type="ECO:0000256" key="2">
    <source>
        <dbReference type="ARBA" id="ARBA00022679"/>
    </source>
</evidence>
<keyword evidence="4" id="KW-0540">Nuclease</keyword>
<keyword evidence="6" id="KW-0255">Endonuclease</keyword>
<dbReference type="InterPro" id="IPR051320">
    <property type="entry name" value="Viral_Replic_Matur_Polypro"/>
</dbReference>